<evidence type="ECO:0000313" key="1">
    <source>
        <dbReference type="RefSeq" id="XP_016439064.1"/>
    </source>
</evidence>
<dbReference type="PANTHER" id="PTHR47592">
    <property type="entry name" value="PBF68 PROTEIN"/>
    <property type="match status" value="1"/>
</dbReference>
<dbReference type="OrthoDB" id="1302772at2759"/>
<dbReference type="RefSeq" id="XP_016439064.1">
    <property type="nucleotide sequence ID" value="XM_016583578.1"/>
</dbReference>
<protein>
    <recommendedName>
        <fullName evidence="2">UBN2_2 domain-containing protein</fullName>
    </recommendedName>
</protein>
<proteinExistence type="predicted"/>
<name>A0A1S3XGU9_TOBAC</name>
<accession>A0A1S3XGU9</accession>
<evidence type="ECO:0008006" key="2">
    <source>
        <dbReference type="Google" id="ProtNLM"/>
    </source>
</evidence>
<dbReference type="AlphaFoldDB" id="A0A1S3XGU9"/>
<dbReference type="PANTHER" id="PTHR47592:SF18">
    <property type="entry name" value="ZINC FINGER, CCHC-TYPE-RELATED"/>
    <property type="match status" value="1"/>
</dbReference>
<dbReference type="PaxDb" id="4097-A0A1S3XGU9"/>
<organism evidence="1">
    <name type="scientific">Nicotiana tabacum</name>
    <name type="common">Common tobacco</name>
    <dbReference type="NCBI Taxonomy" id="4097"/>
    <lineage>
        <taxon>Eukaryota</taxon>
        <taxon>Viridiplantae</taxon>
        <taxon>Streptophyta</taxon>
        <taxon>Embryophyta</taxon>
        <taxon>Tracheophyta</taxon>
        <taxon>Spermatophyta</taxon>
        <taxon>Magnoliopsida</taxon>
        <taxon>eudicotyledons</taxon>
        <taxon>Gunneridae</taxon>
        <taxon>Pentapetalae</taxon>
        <taxon>asterids</taxon>
        <taxon>lamiids</taxon>
        <taxon>Solanales</taxon>
        <taxon>Solanaceae</taxon>
        <taxon>Nicotianoideae</taxon>
        <taxon>Nicotianeae</taxon>
        <taxon>Nicotiana</taxon>
    </lineage>
</organism>
<gene>
    <name evidence="1" type="primary">LOC107765008</name>
</gene>
<dbReference type="KEGG" id="nta:107765008"/>
<dbReference type="OMA" id="YSCARMI"/>
<sequence length="168" mass="19652">MPEPTAQDSDEIKAARKKREDDEVRCRGFILNSLSDYLYDFFHTHKSPQEIWKALEQKFTSLKQGTDRFLGMKFSEFQMVDGKSVMKHVDELLVLISRLKDFKVDVSESLQVGVVLAKLPATWNDYRKKLLHSSEDFNVDQLTTHIRIEKESRKYENKYDAETSSKVN</sequence>
<dbReference type="Pfam" id="PF14223">
    <property type="entry name" value="Retrotran_gag_2"/>
    <property type="match status" value="1"/>
</dbReference>
<reference evidence="1" key="1">
    <citation type="submission" date="2025-08" db="UniProtKB">
        <authorList>
            <consortium name="RefSeq"/>
        </authorList>
    </citation>
    <scope>IDENTIFICATION</scope>
</reference>